<gene>
    <name evidence="3" type="ORF">ACD_49C00074G0024</name>
</gene>
<dbReference type="InterPro" id="IPR006027">
    <property type="entry name" value="NusB_RsmB_TIM44"/>
</dbReference>
<dbReference type="AlphaFoldDB" id="K2AVQ3"/>
<evidence type="ECO:0000256" key="1">
    <source>
        <dbReference type="ARBA" id="ARBA00022884"/>
    </source>
</evidence>
<feature type="domain" description="NusB/RsmB/TIM44" evidence="2">
    <location>
        <begin position="7"/>
        <end position="134"/>
    </location>
</feature>
<proteinExistence type="predicted"/>
<dbReference type="Gene3D" id="1.10.940.10">
    <property type="entry name" value="NusB-like"/>
    <property type="match status" value="1"/>
</dbReference>
<evidence type="ECO:0000313" key="3">
    <source>
        <dbReference type="EMBL" id="EKD65947.1"/>
    </source>
</evidence>
<dbReference type="GO" id="GO:0003723">
    <property type="term" value="F:RNA binding"/>
    <property type="evidence" value="ECO:0007669"/>
    <property type="project" value="UniProtKB-KW"/>
</dbReference>
<sequence>MQKISRHKTRDCLFQALYSKINLQDSFLQESFLDNFYEWNLGFLDQVYFEEMFAWIIENEGKLVYIIEKFAPKFDISSMSVINIIPAFIASYEMLYLKCDSVPENVSINEALELVKLYSDPQWRIFINWVLNSLKQSKTEVKKELSKITNKNLFFKNYDQKKS</sequence>
<dbReference type="Pfam" id="PF01029">
    <property type="entry name" value="NusB"/>
    <property type="match status" value="1"/>
</dbReference>
<dbReference type="GO" id="GO:0006355">
    <property type="term" value="P:regulation of DNA-templated transcription"/>
    <property type="evidence" value="ECO:0007669"/>
    <property type="project" value="InterPro"/>
</dbReference>
<comment type="caution">
    <text evidence="3">The sequence shown here is derived from an EMBL/GenBank/DDBJ whole genome shotgun (WGS) entry which is preliminary data.</text>
</comment>
<keyword evidence="1" id="KW-0694">RNA-binding</keyword>
<accession>K2AVQ3</accession>
<dbReference type="SUPFAM" id="SSF48013">
    <property type="entry name" value="NusB-like"/>
    <property type="match status" value="1"/>
</dbReference>
<dbReference type="InterPro" id="IPR035926">
    <property type="entry name" value="NusB-like_sf"/>
</dbReference>
<dbReference type="EMBL" id="AMFJ01021660">
    <property type="protein sequence ID" value="EKD65947.1"/>
    <property type="molecule type" value="Genomic_DNA"/>
</dbReference>
<reference evidence="3" key="1">
    <citation type="journal article" date="2012" name="Science">
        <title>Fermentation, hydrogen, and sulfur metabolism in multiple uncultivated bacterial phyla.</title>
        <authorList>
            <person name="Wrighton K.C."/>
            <person name="Thomas B.C."/>
            <person name="Sharon I."/>
            <person name="Miller C.S."/>
            <person name="Castelle C.J."/>
            <person name="VerBerkmoes N.C."/>
            <person name="Wilkins M.J."/>
            <person name="Hettich R.L."/>
            <person name="Lipton M.S."/>
            <person name="Williams K.H."/>
            <person name="Long P.E."/>
            <person name="Banfield J.F."/>
        </authorList>
    </citation>
    <scope>NUCLEOTIDE SEQUENCE [LARGE SCALE GENOMIC DNA]</scope>
</reference>
<organism evidence="3">
    <name type="scientific">uncultured bacterium</name>
    <name type="common">gcode 4</name>
    <dbReference type="NCBI Taxonomy" id="1234023"/>
    <lineage>
        <taxon>Bacteria</taxon>
        <taxon>environmental samples</taxon>
    </lineage>
</organism>
<name>K2AVQ3_9BACT</name>
<evidence type="ECO:0000259" key="2">
    <source>
        <dbReference type="Pfam" id="PF01029"/>
    </source>
</evidence>
<protein>
    <recommendedName>
        <fullName evidence="2">NusB/RsmB/TIM44 domain-containing protein</fullName>
    </recommendedName>
</protein>